<dbReference type="Proteomes" id="UP001066276">
    <property type="component" value="Chromosome 11"/>
</dbReference>
<organism evidence="2 3">
    <name type="scientific">Pleurodeles waltl</name>
    <name type="common">Iberian ribbed newt</name>
    <dbReference type="NCBI Taxonomy" id="8319"/>
    <lineage>
        <taxon>Eukaryota</taxon>
        <taxon>Metazoa</taxon>
        <taxon>Chordata</taxon>
        <taxon>Craniata</taxon>
        <taxon>Vertebrata</taxon>
        <taxon>Euteleostomi</taxon>
        <taxon>Amphibia</taxon>
        <taxon>Batrachia</taxon>
        <taxon>Caudata</taxon>
        <taxon>Salamandroidea</taxon>
        <taxon>Salamandridae</taxon>
        <taxon>Pleurodelinae</taxon>
        <taxon>Pleurodeles</taxon>
    </lineage>
</organism>
<gene>
    <name evidence="2" type="ORF">NDU88_000882</name>
</gene>
<feature type="region of interest" description="Disordered" evidence="1">
    <location>
        <begin position="43"/>
        <end position="80"/>
    </location>
</feature>
<comment type="caution">
    <text evidence="2">The sequence shown here is derived from an EMBL/GenBank/DDBJ whole genome shotgun (WGS) entry which is preliminary data.</text>
</comment>
<evidence type="ECO:0000313" key="3">
    <source>
        <dbReference type="Proteomes" id="UP001066276"/>
    </source>
</evidence>
<dbReference type="EMBL" id="JANPWB010000015">
    <property type="protein sequence ID" value="KAJ1087717.1"/>
    <property type="molecule type" value="Genomic_DNA"/>
</dbReference>
<reference evidence="2" key="1">
    <citation type="journal article" date="2022" name="bioRxiv">
        <title>Sequencing and chromosome-scale assembly of the giantPleurodeles waltlgenome.</title>
        <authorList>
            <person name="Brown T."/>
            <person name="Elewa A."/>
            <person name="Iarovenko S."/>
            <person name="Subramanian E."/>
            <person name="Araus A.J."/>
            <person name="Petzold A."/>
            <person name="Susuki M."/>
            <person name="Suzuki K.-i.T."/>
            <person name="Hayashi T."/>
            <person name="Toyoda A."/>
            <person name="Oliveira C."/>
            <person name="Osipova E."/>
            <person name="Leigh N.D."/>
            <person name="Simon A."/>
            <person name="Yun M.H."/>
        </authorList>
    </citation>
    <scope>NUCLEOTIDE SEQUENCE</scope>
    <source>
        <strain evidence="2">20211129_DDA</strain>
        <tissue evidence="2">Liver</tissue>
    </source>
</reference>
<protein>
    <submittedName>
        <fullName evidence="2">Uncharacterized protein</fullName>
    </submittedName>
</protein>
<proteinExistence type="predicted"/>
<feature type="compositionally biased region" description="Low complexity" evidence="1">
    <location>
        <begin position="46"/>
        <end position="59"/>
    </location>
</feature>
<dbReference type="AlphaFoldDB" id="A0AAV7L863"/>
<feature type="compositionally biased region" description="Polar residues" evidence="1">
    <location>
        <begin position="60"/>
        <end position="77"/>
    </location>
</feature>
<name>A0AAV7L863_PLEWA</name>
<sequence>MCAGGSNHVVLKPMAGTKKTGTCIKAPEWAKDGGDKFYSLTEESDLTSSEHNQSESGSSIFSETGSISPTREPTVRQQPRHCKCVKARSGTSKGTEFSAFNSNKTLKWDYAGIKLTEAPAADAQLIAGRGIEGSTGGPVVSISTTSAESGMLQSIYDSIKEIRTETRAENCRARIATKRLQSTVRKVAKSCIEIEAKLNTMEERTMAVEADVEAIRAQCASQEGQLADILWKFEDHENRQRRNNLRFLGIGEGVEGNDIRAYMIKILRVAFPELTNWDWETEPKSKNTTTGLYASNNTSSFFLTIH</sequence>
<evidence type="ECO:0000313" key="2">
    <source>
        <dbReference type="EMBL" id="KAJ1087717.1"/>
    </source>
</evidence>
<keyword evidence="3" id="KW-1185">Reference proteome</keyword>
<evidence type="ECO:0000256" key="1">
    <source>
        <dbReference type="SAM" id="MobiDB-lite"/>
    </source>
</evidence>
<accession>A0AAV7L863</accession>